<evidence type="ECO:0000313" key="3">
    <source>
        <dbReference type="Proteomes" id="UP001595868"/>
    </source>
</evidence>
<dbReference type="PROSITE" id="PS50075">
    <property type="entry name" value="CARRIER"/>
    <property type="match status" value="1"/>
</dbReference>
<organism evidence="2 3">
    <name type="scientific">Micromonospora zhanjiangensis</name>
    <dbReference type="NCBI Taxonomy" id="1522057"/>
    <lineage>
        <taxon>Bacteria</taxon>
        <taxon>Bacillati</taxon>
        <taxon>Actinomycetota</taxon>
        <taxon>Actinomycetes</taxon>
        <taxon>Micromonosporales</taxon>
        <taxon>Micromonosporaceae</taxon>
        <taxon>Micromonospora</taxon>
    </lineage>
</organism>
<dbReference type="RefSeq" id="WP_377548642.1">
    <property type="nucleotide sequence ID" value="NZ_JBHSBN010000015.1"/>
</dbReference>
<reference evidence="3" key="1">
    <citation type="journal article" date="2019" name="Int. J. Syst. Evol. Microbiol.">
        <title>The Global Catalogue of Microorganisms (GCM) 10K type strain sequencing project: providing services to taxonomists for standard genome sequencing and annotation.</title>
        <authorList>
            <consortium name="The Broad Institute Genomics Platform"/>
            <consortium name="The Broad Institute Genome Sequencing Center for Infectious Disease"/>
            <person name="Wu L."/>
            <person name="Ma J."/>
        </authorList>
    </citation>
    <scope>NUCLEOTIDE SEQUENCE [LARGE SCALE GENOMIC DNA]</scope>
    <source>
        <strain evidence="3">2902at01</strain>
    </source>
</reference>
<proteinExistence type="predicted"/>
<evidence type="ECO:0000259" key="1">
    <source>
        <dbReference type="PROSITE" id="PS50075"/>
    </source>
</evidence>
<keyword evidence="3" id="KW-1185">Reference proteome</keyword>
<dbReference type="Proteomes" id="UP001595868">
    <property type="component" value="Unassembled WGS sequence"/>
</dbReference>
<dbReference type="SUPFAM" id="SSF47336">
    <property type="entry name" value="ACP-like"/>
    <property type="match status" value="1"/>
</dbReference>
<comment type="caution">
    <text evidence="2">The sequence shown here is derived from an EMBL/GenBank/DDBJ whole genome shotgun (WGS) entry which is preliminary data.</text>
</comment>
<dbReference type="EMBL" id="JBHSBN010000015">
    <property type="protein sequence ID" value="MFC4108422.1"/>
    <property type="molecule type" value="Genomic_DNA"/>
</dbReference>
<accession>A0ABV8KR92</accession>
<dbReference type="InterPro" id="IPR009081">
    <property type="entry name" value="PP-bd_ACP"/>
</dbReference>
<feature type="domain" description="Carrier" evidence="1">
    <location>
        <begin position="6"/>
        <end position="81"/>
    </location>
</feature>
<dbReference type="Gene3D" id="1.10.1200.10">
    <property type="entry name" value="ACP-like"/>
    <property type="match status" value="1"/>
</dbReference>
<sequence>MPRMNEMSAADLRALAADTFEVETADVTEDAAFYEDLGIDSLQKIEFVVRIERQLGVRLTDTEAAGLNSFGDVLAVLRTRGVTLAD</sequence>
<gene>
    <name evidence="2" type="ORF">ACFOX0_21120</name>
</gene>
<dbReference type="Pfam" id="PF00550">
    <property type="entry name" value="PP-binding"/>
    <property type="match status" value="1"/>
</dbReference>
<dbReference type="InterPro" id="IPR036736">
    <property type="entry name" value="ACP-like_sf"/>
</dbReference>
<protein>
    <submittedName>
        <fullName evidence="2">Acyl carrier protein</fullName>
    </submittedName>
</protein>
<evidence type="ECO:0000313" key="2">
    <source>
        <dbReference type="EMBL" id="MFC4108422.1"/>
    </source>
</evidence>
<name>A0ABV8KR92_9ACTN</name>